<comment type="similarity">
    <text evidence="1">Belongs to the peptidase S33 family.</text>
</comment>
<dbReference type="Pfam" id="PF12697">
    <property type="entry name" value="Abhydrolase_6"/>
    <property type="match status" value="1"/>
</dbReference>
<reference evidence="4 5" key="2">
    <citation type="submission" date="2023-10" db="EMBL/GenBank/DDBJ databases">
        <authorList>
            <person name="Han X.F."/>
        </authorList>
    </citation>
    <scope>NUCLEOTIDE SEQUENCE [LARGE SCALE GENOMIC DNA]</scope>
    <source>
        <strain evidence="4 5">KCTC 39840</strain>
    </source>
</reference>
<name>A0ABU4HYW9_9ACTN</name>
<dbReference type="PANTHER" id="PTHR43798:SF33">
    <property type="entry name" value="HYDROLASE, PUTATIVE (AFU_ORTHOLOGUE AFUA_2G14860)-RELATED"/>
    <property type="match status" value="1"/>
</dbReference>
<dbReference type="InterPro" id="IPR050266">
    <property type="entry name" value="AB_hydrolase_sf"/>
</dbReference>
<evidence type="ECO:0000259" key="3">
    <source>
        <dbReference type="Pfam" id="PF12697"/>
    </source>
</evidence>
<feature type="domain" description="AB hydrolase-1" evidence="3">
    <location>
        <begin position="25"/>
        <end position="269"/>
    </location>
</feature>
<gene>
    <name evidence="4" type="ORF">R7226_29425</name>
</gene>
<proteinExistence type="inferred from homology"/>
<evidence type="ECO:0000256" key="2">
    <source>
        <dbReference type="ARBA" id="ARBA00022801"/>
    </source>
</evidence>
<dbReference type="EMBL" id="JAWSTH010000148">
    <property type="protein sequence ID" value="MDW5598518.1"/>
    <property type="molecule type" value="Genomic_DNA"/>
</dbReference>
<organism evidence="4 5">
    <name type="scientific">Conexibacter stalactiti</name>
    <dbReference type="NCBI Taxonomy" id="1940611"/>
    <lineage>
        <taxon>Bacteria</taxon>
        <taxon>Bacillati</taxon>
        <taxon>Actinomycetota</taxon>
        <taxon>Thermoleophilia</taxon>
        <taxon>Solirubrobacterales</taxon>
        <taxon>Conexibacteraceae</taxon>
        <taxon>Conexibacter</taxon>
    </lineage>
</organism>
<comment type="caution">
    <text evidence="4">The sequence shown here is derived from an EMBL/GenBank/DDBJ whole genome shotgun (WGS) entry which is preliminary data.</text>
</comment>
<dbReference type="Gene3D" id="3.40.50.1820">
    <property type="entry name" value="alpha/beta hydrolase"/>
    <property type="match status" value="1"/>
</dbReference>
<dbReference type="SUPFAM" id="SSF53474">
    <property type="entry name" value="alpha/beta-Hydrolases"/>
    <property type="match status" value="1"/>
</dbReference>
<dbReference type="Proteomes" id="UP001284601">
    <property type="component" value="Unassembled WGS sequence"/>
</dbReference>
<dbReference type="InterPro" id="IPR002410">
    <property type="entry name" value="Peptidase_S33"/>
</dbReference>
<dbReference type="GO" id="GO:0016787">
    <property type="term" value="F:hydrolase activity"/>
    <property type="evidence" value="ECO:0007669"/>
    <property type="project" value="UniProtKB-KW"/>
</dbReference>
<dbReference type="PRINTS" id="PR00793">
    <property type="entry name" value="PROAMNOPTASE"/>
</dbReference>
<keyword evidence="5" id="KW-1185">Reference proteome</keyword>
<dbReference type="InterPro" id="IPR029058">
    <property type="entry name" value="AB_hydrolase_fold"/>
</dbReference>
<evidence type="ECO:0000313" key="4">
    <source>
        <dbReference type="EMBL" id="MDW5598518.1"/>
    </source>
</evidence>
<evidence type="ECO:0000313" key="5">
    <source>
        <dbReference type="Proteomes" id="UP001284601"/>
    </source>
</evidence>
<reference evidence="5" key="1">
    <citation type="submission" date="2023-07" db="EMBL/GenBank/DDBJ databases">
        <title>Conexibacter stalactiti sp. nov., isolated from stalactites in a lava cave and emended description of the genus Conexibacter.</title>
        <authorList>
            <person name="Lee S.D."/>
        </authorList>
    </citation>
    <scope>NUCLEOTIDE SEQUENCE [LARGE SCALE GENOMIC DNA]</scope>
    <source>
        <strain evidence="5">KCTC 39840</strain>
    </source>
</reference>
<sequence>MDVETVVSADGTRIAFRRLGSGPPVVALHGGLGSWRSWEGVARQLADRFEFLLVDRRGRGDSDDGVTPHALEREVEDARAVLAVAGGGGGGVAGRGAALLGHSYGGAVALELARTAAPGELGALLLYEPAVGVAGAITPEQLASLRQCVLDGAPEQAVPLSMNVLDAAGLVVADGPLASLRIKPTPAFRRLAATVPDEISAVAALGEEHLASCAAISAPTLLLIGSESPERAVLNCRALAEALPGARVVTLAGLGHVAHTTAPERVAQAIGEFLARV</sequence>
<dbReference type="RefSeq" id="WP_318601047.1">
    <property type="nucleotide sequence ID" value="NZ_JAWSTH010000148.1"/>
</dbReference>
<accession>A0ABU4HYW9</accession>
<dbReference type="PANTHER" id="PTHR43798">
    <property type="entry name" value="MONOACYLGLYCEROL LIPASE"/>
    <property type="match status" value="1"/>
</dbReference>
<keyword evidence="2 4" id="KW-0378">Hydrolase</keyword>
<protein>
    <submittedName>
        <fullName evidence="4">Alpha/beta hydrolase</fullName>
    </submittedName>
</protein>
<dbReference type="InterPro" id="IPR000073">
    <property type="entry name" value="AB_hydrolase_1"/>
</dbReference>
<evidence type="ECO:0000256" key="1">
    <source>
        <dbReference type="ARBA" id="ARBA00010088"/>
    </source>
</evidence>